<proteinExistence type="predicted"/>
<dbReference type="SUPFAM" id="SSF81301">
    <property type="entry name" value="Nucleotidyltransferase"/>
    <property type="match status" value="1"/>
</dbReference>
<evidence type="ECO:0000313" key="3">
    <source>
        <dbReference type="Proteomes" id="UP000479114"/>
    </source>
</evidence>
<accession>A0A6C0NUE7</accession>
<dbReference type="KEGG" id="prz:GZH47_01000"/>
<keyword evidence="3" id="KW-1185">Reference proteome</keyword>
<dbReference type="AlphaFoldDB" id="A0A6C0NUE7"/>
<evidence type="ECO:0000313" key="2">
    <source>
        <dbReference type="EMBL" id="QHW29546.1"/>
    </source>
</evidence>
<name>A0A6C0NUE7_9BACL</name>
<organism evidence="2 3">
    <name type="scientific">Paenibacillus rhizovicinus</name>
    <dbReference type="NCBI Taxonomy" id="2704463"/>
    <lineage>
        <taxon>Bacteria</taxon>
        <taxon>Bacillati</taxon>
        <taxon>Bacillota</taxon>
        <taxon>Bacilli</taxon>
        <taxon>Bacillales</taxon>
        <taxon>Paenibacillaceae</taxon>
        <taxon>Paenibacillus</taxon>
    </lineage>
</organism>
<dbReference type="Gene3D" id="3.30.460.10">
    <property type="entry name" value="Beta Polymerase, domain 2"/>
    <property type="match status" value="1"/>
</dbReference>
<dbReference type="CDD" id="cd05403">
    <property type="entry name" value="NT_KNTase_like"/>
    <property type="match status" value="1"/>
</dbReference>
<dbReference type="Proteomes" id="UP000479114">
    <property type="component" value="Chromosome"/>
</dbReference>
<dbReference type="InterPro" id="IPR043519">
    <property type="entry name" value="NT_sf"/>
</dbReference>
<dbReference type="RefSeq" id="WP_162638116.1">
    <property type="nucleotide sequence ID" value="NZ_CP048286.1"/>
</dbReference>
<dbReference type="Pfam" id="PF01909">
    <property type="entry name" value="NTP_transf_2"/>
    <property type="match status" value="1"/>
</dbReference>
<gene>
    <name evidence="2" type="ORF">GZH47_01000</name>
</gene>
<feature type="domain" description="Polymerase nucleotidyl transferase" evidence="1">
    <location>
        <begin position="11"/>
        <end position="49"/>
    </location>
</feature>
<sequence length="284" mass="31066">MNVPNTIANCVDSLKQVRGISAIVLGGSRARGTASPTSDIDIGIYYDPAIGLDIAGLRRVASAIDDEHRDNLVTEIGGWGPWINGGGWLTVDRMPVDFLYRDLNQVSQVIADCVTGTITIDYQPGHPHGFVNAIYMAEIALCNVLWDPTGVVGELKGRTRPYPPGLQKATIGKFFWEATFAIDNGYKAIYKNDLAYVAGSCFRAVASLNQALFAMNESYLMNEKGAAAIADSFRIVPERYFQRTNAIFASISEDEGNLKTAIQMLRELIQETDALIQSKSYLNS</sequence>
<evidence type="ECO:0000259" key="1">
    <source>
        <dbReference type="Pfam" id="PF01909"/>
    </source>
</evidence>
<dbReference type="InterPro" id="IPR002934">
    <property type="entry name" value="Polymerase_NTP_transf_dom"/>
</dbReference>
<keyword evidence="2" id="KW-0808">Transferase</keyword>
<protein>
    <submittedName>
        <fullName evidence="2">Nucleotidyltransferase domain-containing protein</fullName>
    </submittedName>
</protein>
<reference evidence="2 3" key="1">
    <citation type="submission" date="2020-02" db="EMBL/GenBank/DDBJ databases">
        <title>Paenibacillus sp. nov., isolated from rhizosphere soil of tomato.</title>
        <authorList>
            <person name="Weon H.-Y."/>
            <person name="Lee S.A."/>
        </authorList>
    </citation>
    <scope>NUCLEOTIDE SEQUENCE [LARGE SCALE GENOMIC DNA]</scope>
    <source>
        <strain evidence="2 3">14171R-81</strain>
    </source>
</reference>
<dbReference type="GO" id="GO:0016779">
    <property type="term" value="F:nucleotidyltransferase activity"/>
    <property type="evidence" value="ECO:0007669"/>
    <property type="project" value="InterPro"/>
</dbReference>
<dbReference type="EMBL" id="CP048286">
    <property type="protein sequence ID" value="QHW29546.1"/>
    <property type="molecule type" value="Genomic_DNA"/>
</dbReference>